<sequence>MLFHPWQPALTHSFLAVTGSETKFEGNLSQYMRADCHTCCPEQAIRVCLYLWCFPQIRPPTKLTCFPQRMEKYSCVERKSYLQERFLFASSPVRSLRSVTWLRRALPDSNITDCSNLFLADTLFRYRQHYRYISKCRV</sequence>
<reference evidence="1 2" key="1">
    <citation type="submission" date="2019-03" db="EMBL/GenBank/DDBJ databases">
        <authorList>
            <consortium name="GenomeTrakr network: Whole genome sequencing for foodborne pathogen traceback"/>
        </authorList>
    </citation>
    <scope>NUCLEOTIDE SEQUENCE [LARGE SCALE GENOMIC DNA]</scope>
    <source>
        <strain evidence="1 2">PSU-1190</strain>
    </source>
</reference>
<proteinExistence type="predicted"/>
<comment type="caution">
    <text evidence="1">The sequence shown here is derived from an EMBL/GenBank/DDBJ whole genome shotgun (WGS) entry which is preliminary data.</text>
</comment>
<protein>
    <submittedName>
        <fullName evidence="1">Uncharacterized protein</fullName>
    </submittedName>
</protein>
<dbReference type="EMBL" id="AASATZ010000050">
    <property type="protein sequence ID" value="EFA4420622.1"/>
    <property type="molecule type" value="Genomic_DNA"/>
</dbReference>
<evidence type="ECO:0000313" key="1">
    <source>
        <dbReference type="EMBL" id="EFA4420622.1"/>
    </source>
</evidence>
<accession>A0A826J5E6</accession>
<dbReference type="AlphaFoldDB" id="A0A826J5E6"/>
<organism evidence="1 2">
    <name type="scientific">Escherichia coli</name>
    <dbReference type="NCBI Taxonomy" id="562"/>
    <lineage>
        <taxon>Bacteria</taxon>
        <taxon>Pseudomonadati</taxon>
        <taxon>Pseudomonadota</taxon>
        <taxon>Gammaproteobacteria</taxon>
        <taxon>Enterobacterales</taxon>
        <taxon>Enterobacteriaceae</taxon>
        <taxon>Escherichia</taxon>
    </lineage>
</organism>
<evidence type="ECO:0000313" key="2">
    <source>
        <dbReference type="Proteomes" id="UP000591371"/>
    </source>
</evidence>
<dbReference type="Proteomes" id="UP000591371">
    <property type="component" value="Unassembled WGS sequence"/>
</dbReference>
<gene>
    <name evidence="1" type="ORF">D3G36_22710</name>
</gene>
<name>A0A826J5E6_ECOLX</name>